<organism evidence="1 2">
    <name type="scientific">Pleurodeles waltl</name>
    <name type="common">Iberian ribbed newt</name>
    <dbReference type="NCBI Taxonomy" id="8319"/>
    <lineage>
        <taxon>Eukaryota</taxon>
        <taxon>Metazoa</taxon>
        <taxon>Chordata</taxon>
        <taxon>Craniata</taxon>
        <taxon>Vertebrata</taxon>
        <taxon>Euteleostomi</taxon>
        <taxon>Amphibia</taxon>
        <taxon>Batrachia</taxon>
        <taxon>Caudata</taxon>
        <taxon>Salamandroidea</taxon>
        <taxon>Salamandridae</taxon>
        <taxon>Pleurodelinae</taxon>
        <taxon>Pleurodeles</taxon>
    </lineage>
</organism>
<comment type="caution">
    <text evidence="1">The sequence shown here is derived from an EMBL/GenBank/DDBJ whole genome shotgun (WGS) entry which is preliminary data.</text>
</comment>
<evidence type="ECO:0000313" key="2">
    <source>
        <dbReference type="Proteomes" id="UP001066276"/>
    </source>
</evidence>
<keyword evidence="2" id="KW-1185">Reference proteome</keyword>
<dbReference type="Proteomes" id="UP001066276">
    <property type="component" value="Chromosome 3_1"/>
</dbReference>
<dbReference type="AlphaFoldDB" id="A0AAV7U799"/>
<accession>A0AAV7U799</accession>
<gene>
    <name evidence="1" type="ORF">NDU88_000749</name>
</gene>
<sequence length="139" mass="16184">MNLACCVWRFYITKLLKKVSVGFSLGSYLESWKDSRTCPFDSRYDGRTVGESQRRRVLQETSFPGNADARKRVKDAEYAFVSRVLEGFENLSSRLEIRRENGWGERRGWRTLARRHLGRITEPSTRPGFGYGLRRCPVN</sequence>
<name>A0AAV7U799_PLEWA</name>
<protein>
    <submittedName>
        <fullName evidence="1">Uncharacterized protein</fullName>
    </submittedName>
</protein>
<proteinExistence type="predicted"/>
<evidence type="ECO:0000313" key="1">
    <source>
        <dbReference type="EMBL" id="KAJ1183939.1"/>
    </source>
</evidence>
<dbReference type="EMBL" id="JANPWB010000005">
    <property type="protein sequence ID" value="KAJ1183939.1"/>
    <property type="molecule type" value="Genomic_DNA"/>
</dbReference>
<reference evidence="1" key="1">
    <citation type="journal article" date="2022" name="bioRxiv">
        <title>Sequencing and chromosome-scale assembly of the giantPleurodeles waltlgenome.</title>
        <authorList>
            <person name="Brown T."/>
            <person name="Elewa A."/>
            <person name="Iarovenko S."/>
            <person name="Subramanian E."/>
            <person name="Araus A.J."/>
            <person name="Petzold A."/>
            <person name="Susuki M."/>
            <person name="Suzuki K.-i.T."/>
            <person name="Hayashi T."/>
            <person name="Toyoda A."/>
            <person name="Oliveira C."/>
            <person name="Osipova E."/>
            <person name="Leigh N.D."/>
            <person name="Simon A."/>
            <person name="Yun M.H."/>
        </authorList>
    </citation>
    <scope>NUCLEOTIDE SEQUENCE</scope>
    <source>
        <strain evidence="1">20211129_DDA</strain>
        <tissue evidence="1">Liver</tissue>
    </source>
</reference>